<protein>
    <submittedName>
        <fullName evidence="2">DNA binding domain protein, excisionase family</fullName>
    </submittedName>
</protein>
<dbReference type="NCBIfam" id="TIGR01764">
    <property type="entry name" value="excise"/>
    <property type="match status" value="1"/>
</dbReference>
<reference evidence="2 3" key="1">
    <citation type="journal article" date="2012" name="J. Bacteriol.">
        <title>Draft Genome Sequences for Two Metal-Reducing Pelosinus fermentans Strains Isolated from a Cr(VI)-Contaminated Site and for Type Strain R7.</title>
        <authorList>
            <person name="Brown S.D."/>
            <person name="Podar M."/>
            <person name="Klingeman D.M."/>
            <person name="Johnson C.M."/>
            <person name="Yang Z.K."/>
            <person name="Utturkar S.M."/>
            <person name="Land M.L."/>
            <person name="Mosher J.J."/>
            <person name="Hurt R.A.Jr."/>
            <person name="Phelps T.J."/>
            <person name="Palumbo A.V."/>
            <person name="Arkin A.P."/>
            <person name="Hazen T.C."/>
            <person name="Elias D.A."/>
        </authorList>
    </citation>
    <scope>NUCLEOTIDE SEQUENCE [LARGE SCALE GENOMIC DNA]</scope>
    <source>
        <strain evidence="2 3">B4</strain>
    </source>
</reference>
<accession>I8RLJ9</accession>
<dbReference type="Pfam" id="PF12728">
    <property type="entry name" value="HTH_17"/>
    <property type="match status" value="1"/>
</dbReference>
<dbReference type="GO" id="GO:0003677">
    <property type="term" value="F:DNA binding"/>
    <property type="evidence" value="ECO:0007669"/>
    <property type="project" value="InterPro"/>
</dbReference>
<dbReference type="InterPro" id="IPR038148">
    <property type="entry name" value="Tn1545/Tn916_Xis"/>
</dbReference>
<sequence>MQCKCGITIPTKAKFCPECGTSAPVETKIEIQPIKQVSHILTVNEASVFLKISRSKLYELVSQDAIPWFPVGSHKRFLTQELLDWAKNRGRL</sequence>
<dbReference type="Proteomes" id="UP000004324">
    <property type="component" value="Unassembled WGS sequence"/>
</dbReference>
<organism evidence="2 3">
    <name type="scientific">Pelosinus fermentans B4</name>
    <dbReference type="NCBI Taxonomy" id="1149862"/>
    <lineage>
        <taxon>Bacteria</taxon>
        <taxon>Bacillati</taxon>
        <taxon>Bacillota</taxon>
        <taxon>Negativicutes</taxon>
        <taxon>Selenomonadales</taxon>
        <taxon>Sporomusaceae</taxon>
        <taxon>Pelosinus</taxon>
    </lineage>
</organism>
<gene>
    <name evidence="2" type="ORF">FB4_2683</name>
</gene>
<dbReference type="InterPro" id="IPR010093">
    <property type="entry name" value="SinI_DNA-bd"/>
</dbReference>
<dbReference type="RefSeq" id="WP_007932330.1">
    <property type="nucleotide sequence ID" value="NZ_AKVJ01000017.1"/>
</dbReference>
<name>I8RLJ9_9FIRM</name>
<dbReference type="AlphaFoldDB" id="I8RLJ9"/>
<feature type="domain" description="Helix-turn-helix" evidence="1">
    <location>
        <begin position="41"/>
        <end position="89"/>
    </location>
</feature>
<comment type="caution">
    <text evidence="2">The sequence shown here is derived from an EMBL/GenBank/DDBJ whole genome shotgun (WGS) entry which is preliminary data.</text>
</comment>
<proteinExistence type="predicted"/>
<evidence type="ECO:0000259" key="1">
    <source>
        <dbReference type="Pfam" id="PF12728"/>
    </source>
</evidence>
<dbReference type="OrthoDB" id="515428at2"/>
<evidence type="ECO:0000313" key="3">
    <source>
        <dbReference type="Proteomes" id="UP000004324"/>
    </source>
</evidence>
<keyword evidence="3" id="KW-1185">Reference proteome</keyword>
<evidence type="ECO:0000313" key="2">
    <source>
        <dbReference type="EMBL" id="EIW19500.1"/>
    </source>
</evidence>
<dbReference type="EMBL" id="AKVJ01000017">
    <property type="protein sequence ID" value="EIW19500.1"/>
    <property type="molecule type" value="Genomic_DNA"/>
</dbReference>
<dbReference type="InterPro" id="IPR041657">
    <property type="entry name" value="HTH_17"/>
</dbReference>
<dbReference type="Gene3D" id="3.90.105.50">
    <property type="match status" value="1"/>
</dbReference>